<comment type="caution">
    <text evidence="2">The sequence shown here is derived from an EMBL/GenBank/DDBJ whole genome shotgun (WGS) entry which is preliminary data.</text>
</comment>
<reference evidence="2" key="1">
    <citation type="journal article" date="2014" name="Front. Microbiol.">
        <title>High frequency of phylogenetically diverse reductive dehalogenase-homologous genes in deep subseafloor sedimentary metagenomes.</title>
        <authorList>
            <person name="Kawai M."/>
            <person name="Futagami T."/>
            <person name="Toyoda A."/>
            <person name="Takaki Y."/>
            <person name="Nishi S."/>
            <person name="Hori S."/>
            <person name="Arai W."/>
            <person name="Tsubouchi T."/>
            <person name="Morono Y."/>
            <person name="Uchiyama I."/>
            <person name="Ito T."/>
            <person name="Fujiyama A."/>
            <person name="Inagaki F."/>
            <person name="Takami H."/>
        </authorList>
    </citation>
    <scope>NUCLEOTIDE SEQUENCE</scope>
    <source>
        <strain evidence="2">Expedition CK06-06</strain>
    </source>
</reference>
<feature type="non-terminal residue" evidence="2">
    <location>
        <position position="1"/>
    </location>
</feature>
<name>X1RQK6_9ZZZZ</name>
<evidence type="ECO:0000256" key="1">
    <source>
        <dbReference type="SAM" id="MobiDB-lite"/>
    </source>
</evidence>
<dbReference type="EMBL" id="BARW01006956">
    <property type="protein sequence ID" value="GAI82972.1"/>
    <property type="molecule type" value="Genomic_DNA"/>
</dbReference>
<dbReference type="AlphaFoldDB" id="X1RQK6"/>
<feature type="region of interest" description="Disordered" evidence="1">
    <location>
        <begin position="1"/>
        <end position="20"/>
    </location>
</feature>
<sequence>IIDSHEGEIRAESGGRNKGSTFIVKLPIS</sequence>
<proteinExistence type="predicted"/>
<accession>X1RQK6</accession>
<evidence type="ECO:0000313" key="2">
    <source>
        <dbReference type="EMBL" id="GAI82972.1"/>
    </source>
</evidence>
<gene>
    <name evidence="2" type="ORF">S12H4_14580</name>
</gene>
<evidence type="ECO:0008006" key="3">
    <source>
        <dbReference type="Google" id="ProtNLM"/>
    </source>
</evidence>
<dbReference type="InterPro" id="IPR036890">
    <property type="entry name" value="HATPase_C_sf"/>
</dbReference>
<protein>
    <recommendedName>
        <fullName evidence="3">Histidine kinase/HSP90-like ATPase domain-containing protein</fullName>
    </recommendedName>
</protein>
<organism evidence="2">
    <name type="scientific">marine sediment metagenome</name>
    <dbReference type="NCBI Taxonomy" id="412755"/>
    <lineage>
        <taxon>unclassified sequences</taxon>
        <taxon>metagenomes</taxon>
        <taxon>ecological metagenomes</taxon>
    </lineage>
</organism>
<feature type="compositionally biased region" description="Basic and acidic residues" evidence="1">
    <location>
        <begin position="1"/>
        <end position="15"/>
    </location>
</feature>
<dbReference type="Gene3D" id="3.30.565.10">
    <property type="entry name" value="Histidine kinase-like ATPase, C-terminal domain"/>
    <property type="match status" value="1"/>
</dbReference>